<comment type="subcellular location">
    <subcellularLocation>
        <location evidence="1">Membrane</location>
        <topology evidence="1">Multi-pass membrane protein</topology>
    </subcellularLocation>
</comment>
<sequence>MEIFTAAGLTALLQVIAIDLVLAGDNAVVIGLAAAGLPVVQRKKAILVGILAATVLRILFASVTVQLLSIVGLLLAGGLLLLWVCWKMWRELRSQHANGGEIGLEGEASTGPKKTFMQAATQIVVADVSMSLDNVLAVAGAARDHPTVLILGLALSIAMMGVAANIIARLLSRHRWIAYVGLLIILYVSLDMIHRGVLEVWPHL</sequence>
<reference evidence="7 8" key="1">
    <citation type="submission" date="2016-09" db="EMBL/GenBank/DDBJ databases">
        <title>The complete genome sequences of Rhizobium gallicum, symbiovars gallicum and phaseoli, symbionts associated to common bean (Phaseolus vulgaris).</title>
        <authorList>
            <person name="Bustos P."/>
            <person name="Santamaria R.I."/>
            <person name="Perez-Carrascal O.M."/>
            <person name="Juarez S."/>
            <person name="Lozano L."/>
            <person name="Martinez-Flores I."/>
            <person name="Martinez-Romero E."/>
            <person name="Cevallos M."/>
            <person name="Romero D."/>
            <person name="Davila G."/>
            <person name="Gonzalez V."/>
        </authorList>
    </citation>
    <scope>NUCLEOTIDE SEQUENCE [LARGE SCALE GENOMIC DNA]</scope>
    <source>
        <strain evidence="7 8">IE4872</strain>
        <plasmid evidence="8">prgalie4872d</plasmid>
    </source>
</reference>
<dbReference type="AlphaFoldDB" id="A0A1L5NUQ5"/>
<evidence type="ECO:0000313" key="7">
    <source>
        <dbReference type="EMBL" id="APO71635.1"/>
    </source>
</evidence>
<feature type="transmembrane region" description="Helical" evidence="6">
    <location>
        <begin position="148"/>
        <end position="167"/>
    </location>
</feature>
<dbReference type="PANTHER" id="PTHR30238">
    <property type="entry name" value="MEMBRANE BOUND PREDICTED REDOX MODULATOR"/>
    <property type="match status" value="1"/>
</dbReference>
<keyword evidence="7" id="KW-0614">Plasmid</keyword>
<evidence type="ECO:0000256" key="1">
    <source>
        <dbReference type="ARBA" id="ARBA00004141"/>
    </source>
</evidence>
<evidence type="ECO:0000256" key="4">
    <source>
        <dbReference type="ARBA" id="ARBA00022989"/>
    </source>
</evidence>
<name>A0A1L5NUQ5_9HYPH</name>
<evidence type="ECO:0000256" key="6">
    <source>
        <dbReference type="SAM" id="Phobius"/>
    </source>
</evidence>
<comment type="similarity">
    <text evidence="2">Belongs to the TerC family.</text>
</comment>
<organism evidence="7 8">
    <name type="scientific">Rhizobium gallicum</name>
    <dbReference type="NCBI Taxonomy" id="56730"/>
    <lineage>
        <taxon>Bacteria</taxon>
        <taxon>Pseudomonadati</taxon>
        <taxon>Pseudomonadota</taxon>
        <taxon>Alphaproteobacteria</taxon>
        <taxon>Hyphomicrobiales</taxon>
        <taxon>Rhizobiaceae</taxon>
        <taxon>Rhizobium/Agrobacterium group</taxon>
        <taxon>Rhizobium</taxon>
    </lineage>
</organism>
<feature type="transmembrane region" description="Helical" evidence="6">
    <location>
        <begin position="12"/>
        <end position="33"/>
    </location>
</feature>
<feature type="transmembrane region" description="Helical" evidence="6">
    <location>
        <begin position="67"/>
        <end position="86"/>
    </location>
</feature>
<keyword evidence="4 6" id="KW-1133">Transmembrane helix</keyword>
<evidence type="ECO:0000256" key="5">
    <source>
        <dbReference type="ARBA" id="ARBA00023136"/>
    </source>
</evidence>
<dbReference type="InterPro" id="IPR005496">
    <property type="entry name" value="Integral_membrane_TerC"/>
</dbReference>
<dbReference type="OrthoDB" id="9807970at2"/>
<geneLocation type="plasmid" evidence="8">
    <name>prgalie4872d</name>
</geneLocation>
<proteinExistence type="inferred from homology"/>
<keyword evidence="3 6" id="KW-0812">Transmembrane</keyword>
<evidence type="ECO:0000313" key="8">
    <source>
        <dbReference type="Proteomes" id="UP000184749"/>
    </source>
</evidence>
<dbReference type="InterPro" id="IPR022301">
    <property type="entry name" value="Integral_membrane_YjbE"/>
</dbReference>
<dbReference type="NCBIfam" id="TIGR03717">
    <property type="entry name" value="R_switched_YjbE"/>
    <property type="match status" value="1"/>
</dbReference>
<dbReference type="GO" id="GO:0016020">
    <property type="term" value="C:membrane"/>
    <property type="evidence" value="ECO:0007669"/>
    <property type="project" value="UniProtKB-SubCell"/>
</dbReference>
<dbReference type="RefSeq" id="WP_074071914.1">
    <property type="nucleotide sequence ID" value="NZ_CP017105.1"/>
</dbReference>
<dbReference type="EMBL" id="CP017105">
    <property type="protein sequence ID" value="APO71635.1"/>
    <property type="molecule type" value="Genomic_DNA"/>
</dbReference>
<gene>
    <name evidence="7" type="ORF">IE4872_PD01108</name>
</gene>
<dbReference type="Pfam" id="PF03741">
    <property type="entry name" value="TerC"/>
    <property type="match status" value="1"/>
</dbReference>
<protein>
    <submittedName>
        <fullName evidence="7">TerC family integral membrane protein</fullName>
    </submittedName>
</protein>
<accession>A0A1L5NUQ5</accession>
<evidence type="ECO:0000256" key="2">
    <source>
        <dbReference type="ARBA" id="ARBA00007511"/>
    </source>
</evidence>
<dbReference type="Proteomes" id="UP000184749">
    <property type="component" value="Plasmid pRgalIE4872d"/>
</dbReference>
<evidence type="ECO:0000256" key="3">
    <source>
        <dbReference type="ARBA" id="ARBA00022692"/>
    </source>
</evidence>
<keyword evidence="5 6" id="KW-0472">Membrane</keyword>
<dbReference type="PANTHER" id="PTHR30238:SF4">
    <property type="entry name" value="SLL1022 PROTEIN"/>
    <property type="match status" value="1"/>
</dbReference>
<feature type="transmembrane region" description="Helical" evidence="6">
    <location>
        <begin position="176"/>
        <end position="194"/>
    </location>
</feature>